<feature type="non-terminal residue" evidence="2">
    <location>
        <position position="288"/>
    </location>
</feature>
<feature type="compositionally biased region" description="Pro residues" evidence="1">
    <location>
        <begin position="265"/>
        <end position="288"/>
    </location>
</feature>
<evidence type="ECO:0000256" key="1">
    <source>
        <dbReference type="SAM" id="MobiDB-lite"/>
    </source>
</evidence>
<gene>
    <name evidence="2" type="ORF">RF55_13825</name>
</gene>
<keyword evidence="2" id="KW-0489">Methyltransferase</keyword>
<accession>A0A0J7K9D2</accession>
<dbReference type="OrthoDB" id="8123959at2759"/>
<keyword evidence="3" id="KW-1185">Reference proteome</keyword>
<keyword evidence="2" id="KW-0808">Transferase</keyword>
<feature type="compositionally biased region" description="Basic and acidic residues" evidence="1">
    <location>
        <begin position="108"/>
        <end position="126"/>
    </location>
</feature>
<dbReference type="STRING" id="67767.A0A0J7K9D2"/>
<evidence type="ECO:0000313" key="2">
    <source>
        <dbReference type="EMBL" id="KMQ87013.1"/>
    </source>
</evidence>
<dbReference type="EMBL" id="LBMM01011122">
    <property type="protein sequence ID" value="KMQ87013.1"/>
    <property type="molecule type" value="Genomic_DNA"/>
</dbReference>
<protein>
    <submittedName>
        <fullName evidence="2">Histone-lysine n-methyltransferase trr</fullName>
    </submittedName>
</protein>
<proteinExistence type="predicted"/>
<feature type="region of interest" description="Disordered" evidence="1">
    <location>
        <begin position="264"/>
        <end position="288"/>
    </location>
</feature>
<dbReference type="PaxDb" id="67767-A0A0J7K9D2"/>
<dbReference type="GO" id="GO:0032259">
    <property type="term" value="P:methylation"/>
    <property type="evidence" value="ECO:0007669"/>
    <property type="project" value="UniProtKB-KW"/>
</dbReference>
<name>A0A0J7K9D2_LASNI</name>
<feature type="region of interest" description="Disordered" evidence="1">
    <location>
        <begin position="103"/>
        <end position="161"/>
    </location>
</feature>
<organism evidence="2 3">
    <name type="scientific">Lasius niger</name>
    <name type="common">Black garden ant</name>
    <dbReference type="NCBI Taxonomy" id="67767"/>
    <lineage>
        <taxon>Eukaryota</taxon>
        <taxon>Metazoa</taxon>
        <taxon>Ecdysozoa</taxon>
        <taxon>Arthropoda</taxon>
        <taxon>Hexapoda</taxon>
        <taxon>Insecta</taxon>
        <taxon>Pterygota</taxon>
        <taxon>Neoptera</taxon>
        <taxon>Endopterygota</taxon>
        <taxon>Hymenoptera</taxon>
        <taxon>Apocrita</taxon>
        <taxon>Aculeata</taxon>
        <taxon>Formicoidea</taxon>
        <taxon>Formicidae</taxon>
        <taxon>Formicinae</taxon>
        <taxon>Lasius</taxon>
        <taxon>Lasius</taxon>
    </lineage>
</organism>
<feature type="compositionally biased region" description="Low complexity" evidence="1">
    <location>
        <begin position="132"/>
        <end position="161"/>
    </location>
</feature>
<dbReference type="AlphaFoldDB" id="A0A0J7K9D2"/>
<comment type="caution">
    <text evidence="2">The sequence shown here is derived from an EMBL/GenBank/DDBJ whole genome shotgun (WGS) entry which is preliminary data.</text>
</comment>
<sequence length="288" mass="30669">MLNTVPVRAPLIPTTMGDTAGVTTSEASEIPDNVTAELEKLEQEGAGPMVEVEGVSAILGDLADDDDELLAEMGADFNILEYADPELDTIAGGEKTNILDLDLEQVEVDPKDEKQKKETKDDDQKPEMTAPSSEISADSCSTSTSLTLTENSNVPTMTSSQATSQTIQAQVLQQQIHQHVQQAAAMGRPILPGTKLMSSDGAIGVVTSTNTVTVSYPSNFPGHQQRISQTHIQVSQQQRQLGMRVAAVPNRLVAVNHMVGTRMPLAPPPPPPPPPYPGPPPPYPGPIQ</sequence>
<dbReference type="Proteomes" id="UP000036403">
    <property type="component" value="Unassembled WGS sequence"/>
</dbReference>
<evidence type="ECO:0000313" key="3">
    <source>
        <dbReference type="Proteomes" id="UP000036403"/>
    </source>
</evidence>
<dbReference type="GO" id="GO:0008168">
    <property type="term" value="F:methyltransferase activity"/>
    <property type="evidence" value="ECO:0007669"/>
    <property type="project" value="UniProtKB-KW"/>
</dbReference>
<reference evidence="2 3" key="1">
    <citation type="submission" date="2015-04" db="EMBL/GenBank/DDBJ databases">
        <title>Lasius niger genome sequencing.</title>
        <authorList>
            <person name="Konorov E.A."/>
            <person name="Nikitin M.A."/>
            <person name="Kirill M.V."/>
            <person name="Chang P."/>
        </authorList>
    </citation>
    <scope>NUCLEOTIDE SEQUENCE [LARGE SCALE GENOMIC DNA]</scope>
    <source>
        <tissue evidence="2">Whole</tissue>
    </source>
</reference>